<dbReference type="AlphaFoldDB" id="A0A175RWR3"/>
<keyword evidence="3" id="KW-1185">Reference proteome</keyword>
<evidence type="ECO:0000313" key="2">
    <source>
        <dbReference type="EMBL" id="KTR07322.1"/>
    </source>
</evidence>
<feature type="transmembrane region" description="Helical" evidence="1">
    <location>
        <begin position="134"/>
        <end position="155"/>
    </location>
</feature>
<feature type="transmembrane region" description="Helical" evidence="1">
    <location>
        <begin position="57"/>
        <end position="86"/>
    </location>
</feature>
<dbReference type="Proteomes" id="UP000078529">
    <property type="component" value="Unassembled WGS sequence"/>
</dbReference>
<dbReference type="PATRIC" id="fig|401562.4.peg.451"/>
<comment type="caution">
    <text evidence="2">The sequence shown here is derived from an EMBL/GenBank/DDBJ whole genome shotgun (WGS) entry which is preliminary data.</text>
</comment>
<feature type="transmembrane region" description="Helical" evidence="1">
    <location>
        <begin position="92"/>
        <end position="122"/>
    </location>
</feature>
<keyword evidence="1" id="KW-0812">Transmembrane</keyword>
<reference evidence="2 3" key="1">
    <citation type="journal article" date="2016" name="Front. Microbiol.">
        <title>Genomic Resource of Rice Seed Associated Bacteria.</title>
        <authorList>
            <person name="Midha S."/>
            <person name="Bansal K."/>
            <person name="Sharma S."/>
            <person name="Kumar N."/>
            <person name="Patil P.P."/>
            <person name="Chaudhry V."/>
            <person name="Patil P.B."/>
        </authorList>
    </citation>
    <scope>NUCLEOTIDE SEQUENCE [LARGE SCALE GENOMIC DNA]</scope>
    <source>
        <strain evidence="2 3">NS365</strain>
    </source>
</reference>
<evidence type="ECO:0000256" key="1">
    <source>
        <dbReference type="SAM" id="Phobius"/>
    </source>
</evidence>
<name>A0A175RWR3_9HYPH</name>
<feature type="transmembrane region" description="Helical" evidence="1">
    <location>
        <begin position="230"/>
        <end position="247"/>
    </location>
</feature>
<feature type="transmembrane region" description="Helical" evidence="1">
    <location>
        <begin position="24"/>
        <end position="45"/>
    </location>
</feature>
<feature type="transmembrane region" description="Helical" evidence="1">
    <location>
        <begin position="180"/>
        <end position="200"/>
    </location>
</feature>
<feature type="transmembrane region" description="Helical" evidence="1">
    <location>
        <begin position="259"/>
        <end position="277"/>
    </location>
</feature>
<keyword evidence="1" id="KW-1133">Transmembrane helix</keyword>
<proteinExistence type="predicted"/>
<accession>A0A175RWR3</accession>
<dbReference type="EMBL" id="LDQA01000011">
    <property type="protein sequence ID" value="KTR07322.1"/>
    <property type="molecule type" value="Genomic_DNA"/>
</dbReference>
<protein>
    <submittedName>
        <fullName evidence="2">Uncharacterized protein</fullName>
    </submittedName>
</protein>
<gene>
    <name evidence="2" type="ORF">NS365_04485</name>
</gene>
<keyword evidence="1" id="KW-0472">Membrane</keyword>
<organism evidence="2 3">
    <name type="scientific">Aureimonas ureilytica</name>
    <dbReference type="NCBI Taxonomy" id="401562"/>
    <lineage>
        <taxon>Bacteria</taxon>
        <taxon>Pseudomonadati</taxon>
        <taxon>Pseudomonadota</taxon>
        <taxon>Alphaproteobacteria</taxon>
        <taxon>Hyphomicrobiales</taxon>
        <taxon>Aurantimonadaceae</taxon>
        <taxon>Aureimonas</taxon>
    </lineage>
</organism>
<sequence>MQYTPGFLVLQALFFRVFGYVPHLWIFIGSLGSITYALTLSAYFWRRAPLITPLVPASLLACLFPVLWPRADLYAVLLLGIGFVVLLEKRAASIAVLLFGLSLFFKQTSLPAIILAAFLGCYDGRSDWRAIRRSISIVGSSVAVFAVLLALYAAATQDSLRDMIAIFSIGRDHPIPATNITYYSMISAALTALPTIALLKSSGGYKFRVPVIALHVFSLPYIIFAAKAGGHWHHFLFPSLAWLWLLGRTSESLAIRDRALALTTIGSLLALLIAGYFQGFGGPVPATAEDQLAGQELATFVANIPPQQALFLDSESGLGLTVGATYRGLSTRYDRGAFEEHMAAGDHVPADLIVQIQSGTIPLIIRRLGRELMFTAYGNSYAPMNQTIKTGYAPCQGYILQFWEVLCSKNDQNIRY</sequence>
<feature type="transmembrane region" description="Helical" evidence="1">
    <location>
        <begin position="207"/>
        <end position="224"/>
    </location>
</feature>
<evidence type="ECO:0000313" key="3">
    <source>
        <dbReference type="Proteomes" id="UP000078529"/>
    </source>
</evidence>